<comment type="caution">
    <text evidence="9">The sequence shown here is derived from an EMBL/GenBank/DDBJ whole genome shotgun (WGS) entry which is preliminary data.</text>
</comment>
<organism evidence="9 10">
    <name type="scientific">Dermatophagoides farinae</name>
    <name type="common">American house dust mite</name>
    <dbReference type="NCBI Taxonomy" id="6954"/>
    <lineage>
        <taxon>Eukaryota</taxon>
        <taxon>Metazoa</taxon>
        <taxon>Ecdysozoa</taxon>
        <taxon>Arthropoda</taxon>
        <taxon>Chelicerata</taxon>
        <taxon>Arachnida</taxon>
        <taxon>Acari</taxon>
        <taxon>Acariformes</taxon>
        <taxon>Sarcoptiformes</taxon>
        <taxon>Astigmata</taxon>
        <taxon>Psoroptidia</taxon>
        <taxon>Analgoidea</taxon>
        <taxon>Pyroglyphidae</taxon>
        <taxon>Dermatophagoidinae</taxon>
        <taxon>Dermatophagoides</taxon>
    </lineage>
</organism>
<keyword evidence="3" id="KW-0809">Transit peptide</keyword>
<dbReference type="InterPro" id="IPR052143">
    <property type="entry name" value="Mitoribosomal_bL36m"/>
</dbReference>
<proteinExistence type="inferred from homology"/>
<evidence type="ECO:0000256" key="1">
    <source>
        <dbReference type="ARBA" id="ARBA00004173"/>
    </source>
</evidence>
<reference evidence="9" key="1">
    <citation type="submission" date="2013-05" db="EMBL/GenBank/DDBJ databases">
        <authorList>
            <person name="Yim A.K.Y."/>
            <person name="Chan T.F."/>
            <person name="Ji K.M."/>
            <person name="Liu X.Y."/>
            <person name="Zhou J.W."/>
            <person name="Li R.Q."/>
            <person name="Yang K.Y."/>
            <person name="Li J."/>
            <person name="Li M."/>
            <person name="Law P.T.W."/>
            <person name="Wu Y.L."/>
            <person name="Cai Z.L."/>
            <person name="Qin H."/>
            <person name="Bao Y."/>
            <person name="Leung R.K.K."/>
            <person name="Ng P.K.S."/>
            <person name="Zou J."/>
            <person name="Zhong X.J."/>
            <person name="Ran P.X."/>
            <person name="Zhong N.S."/>
            <person name="Liu Z.G."/>
            <person name="Tsui S.K.W."/>
        </authorList>
    </citation>
    <scope>NUCLEOTIDE SEQUENCE</scope>
    <source>
        <strain evidence="9">Derf</strain>
        <tissue evidence="9">Whole organism</tissue>
    </source>
</reference>
<dbReference type="InterPro" id="IPR000473">
    <property type="entry name" value="Ribosomal_bL36"/>
</dbReference>
<gene>
    <name evidence="9" type="primary">MRPL36</name>
    <name evidence="9" type="ORF">DERF_002355</name>
</gene>
<dbReference type="SUPFAM" id="SSF57840">
    <property type="entry name" value="Ribosomal protein L36"/>
    <property type="match status" value="1"/>
</dbReference>
<evidence type="ECO:0000313" key="9">
    <source>
        <dbReference type="EMBL" id="KAH9528405.1"/>
    </source>
</evidence>
<evidence type="ECO:0000256" key="7">
    <source>
        <dbReference type="ARBA" id="ARBA00035239"/>
    </source>
</evidence>
<evidence type="ECO:0000313" key="10">
    <source>
        <dbReference type="Proteomes" id="UP000790347"/>
    </source>
</evidence>
<evidence type="ECO:0000256" key="6">
    <source>
        <dbReference type="ARBA" id="ARBA00023274"/>
    </source>
</evidence>
<dbReference type="EMBL" id="ASGP02000001">
    <property type="protein sequence ID" value="KAH9528405.1"/>
    <property type="molecule type" value="Genomic_DNA"/>
</dbReference>
<dbReference type="PANTHER" id="PTHR46909:SF1">
    <property type="entry name" value="LARGE RIBOSOMAL SUBUNIT PROTEIN BL36M"/>
    <property type="match status" value="1"/>
</dbReference>
<dbReference type="GO" id="GO:0003735">
    <property type="term" value="F:structural constituent of ribosome"/>
    <property type="evidence" value="ECO:0007669"/>
    <property type="project" value="InterPro"/>
</dbReference>
<dbReference type="PANTHER" id="PTHR46909">
    <property type="entry name" value="39S RIBOSOMAL PROTEIN L36, MITOCHONDRIAL"/>
    <property type="match status" value="1"/>
</dbReference>
<dbReference type="InterPro" id="IPR035977">
    <property type="entry name" value="Ribosomal_bL36_sp"/>
</dbReference>
<dbReference type="GO" id="GO:0006412">
    <property type="term" value="P:translation"/>
    <property type="evidence" value="ECO:0007669"/>
    <property type="project" value="InterPro"/>
</dbReference>
<evidence type="ECO:0000256" key="4">
    <source>
        <dbReference type="ARBA" id="ARBA00022980"/>
    </source>
</evidence>
<dbReference type="Pfam" id="PF00444">
    <property type="entry name" value="Ribosomal_L36"/>
    <property type="match status" value="1"/>
</dbReference>
<keyword evidence="10" id="KW-1185">Reference proteome</keyword>
<evidence type="ECO:0000256" key="8">
    <source>
        <dbReference type="ARBA" id="ARBA00035411"/>
    </source>
</evidence>
<evidence type="ECO:0000256" key="3">
    <source>
        <dbReference type="ARBA" id="ARBA00022946"/>
    </source>
</evidence>
<dbReference type="Proteomes" id="UP000790347">
    <property type="component" value="Unassembled WGS sequence"/>
</dbReference>
<dbReference type="GO" id="GO:0005762">
    <property type="term" value="C:mitochondrial large ribosomal subunit"/>
    <property type="evidence" value="ECO:0007669"/>
    <property type="project" value="TreeGrafter"/>
</dbReference>
<protein>
    <recommendedName>
        <fullName evidence="7">Large ribosomal subunit protein bL36m</fullName>
    </recommendedName>
    <alternativeName>
        <fullName evidence="8">39S ribosomal protein L36, mitochondrial</fullName>
    </alternativeName>
</protein>
<accession>A0A922IE75</accession>
<keyword evidence="6" id="KW-0687">Ribonucleoprotein</keyword>
<sequence length="134" mass="16489">MIQTCPNLNYSKTIMLRNCLNIMTNLWRIAQRTNIQTTLIRPEFQLPLSMDKFPMLQQQQIRTFKDKDVLKLRCSKCYFKKIDDRWWVLCNEHPRHKQRQKLSRIQQQDEMIVTHITRTGSYKKKHYQYLYHDI</sequence>
<reference evidence="9" key="2">
    <citation type="journal article" date="2022" name="Res Sq">
        <title>Comparative Genomics Reveals Insights into the Divergent Evolution of Astigmatic Mites and Household Pest Adaptations.</title>
        <authorList>
            <person name="Xiong Q."/>
            <person name="Wan A.T.-Y."/>
            <person name="Liu X.-Y."/>
            <person name="Fung C.S.-H."/>
            <person name="Xiao X."/>
            <person name="Malainual N."/>
            <person name="Hou J."/>
            <person name="Wang L."/>
            <person name="Wang M."/>
            <person name="Yang K."/>
            <person name="Cui Y."/>
            <person name="Leung E."/>
            <person name="Nong W."/>
            <person name="Shin S.-K."/>
            <person name="Au S."/>
            <person name="Jeong K.Y."/>
            <person name="Chew F.T."/>
            <person name="Hui J."/>
            <person name="Leung T.F."/>
            <person name="Tungtrongchitr A."/>
            <person name="Zhong N."/>
            <person name="Liu Z."/>
            <person name="Tsui S."/>
        </authorList>
    </citation>
    <scope>NUCLEOTIDE SEQUENCE</scope>
    <source>
        <strain evidence="9">Derf</strain>
        <tissue evidence="9">Whole organism</tissue>
    </source>
</reference>
<name>A0A922IE75_DERFA</name>
<dbReference type="AlphaFoldDB" id="A0A922IE75"/>
<evidence type="ECO:0000256" key="5">
    <source>
        <dbReference type="ARBA" id="ARBA00023128"/>
    </source>
</evidence>
<keyword evidence="5" id="KW-0496">Mitochondrion</keyword>
<keyword evidence="4 9" id="KW-0689">Ribosomal protein</keyword>
<comment type="similarity">
    <text evidence="2">Belongs to the bacterial ribosomal protein bL36 family.</text>
</comment>
<comment type="subcellular location">
    <subcellularLocation>
        <location evidence="1">Mitochondrion</location>
    </subcellularLocation>
</comment>
<evidence type="ECO:0000256" key="2">
    <source>
        <dbReference type="ARBA" id="ARBA00007645"/>
    </source>
</evidence>